<sequence length="203" mass="23970">MLMWFIFSGGLKTKDVLLRRLVILQGQEVCVMCDIDIETADHLFLHCPYASKLWWLDVSWGSVVWVGCRDIRGQDIDKYVVGGVITNGGDVVRCWFGEQIDVADWGEEFVKGLEISLQFMLEEMNAIEEEITMVIDRKDIVEWLKGESKTNWDCRFLRNKILNVTHLLKNINVVYMQPKEFRVRRQWESRAQACDQFWSHWEF</sequence>
<name>A0ABU6X0X3_9FABA</name>
<dbReference type="Pfam" id="PF13966">
    <property type="entry name" value="zf-RVT"/>
    <property type="match status" value="1"/>
</dbReference>
<evidence type="ECO:0000259" key="1">
    <source>
        <dbReference type="Pfam" id="PF13966"/>
    </source>
</evidence>
<dbReference type="EMBL" id="JASCZI010211452">
    <property type="protein sequence ID" value="MED6191612.1"/>
    <property type="molecule type" value="Genomic_DNA"/>
</dbReference>
<accession>A0ABU6X0X3</accession>
<gene>
    <name evidence="2" type="ORF">PIB30_001891</name>
</gene>
<organism evidence="2 3">
    <name type="scientific">Stylosanthes scabra</name>
    <dbReference type="NCBI Taxonomy" id="79078"/>
    <lineage>
        <taxon>Eukaryota</taxon>
        <taxon>Viridiplantae</taxon>
        <taxon>Streptophyta</taxon>
        <taxon>Embryophyta</taxon>
        <taxon>Tracheophyta</taxon>
        <taxon>Spermatophyta</taxon>
        <taxon>Magnoliopsida</taxon>
        <taxon>eudicotyledons</taxon>
        <taxon>Gunneridae</taxon>
        <taxon>Pentapetalae</taxon>
        <taxon>rosids</taxon>
        <taxon>fabids</taxon>
        <taxon>Fabales</taxon>
        <taxon>Fabaceae</taxon>
        <taxon>Papilionoideae</taxon>
        <taxon>50 kb inversion clade</taxon>
        <taxon>dalbergioids sensu lato</taxon>
        <taxon>Dalbergieae</taxon>
        <taxon>Pterocarpus clade</taxon>
        <taxon>Stylosanthes</taxon>
    </lineage>
</organism>
<dbReference type="Proteomes" id="UP001341840">
    <property type="component" value="Unassembled WGS sequence"/>
</dbReference>
<feature type="domain" description="Reverse transcriptase zinc-binding" evidence="1">
    <location>
        <begin position="2"/>
        <end position="54"/>
    </location>
</feature>
<evidence type="ECO:0000313" key="3">
    <source>
        <dbReference type="Proteomes" id="UP001341840"/>
    </source>
</evidence>
<proteinExistence type="predicted"/>
<comment type="caution">
    <text evidence="2">The sequence shown here is derived from an EMBL/GenBank/DDBJ whole genome shotgun (WGS) entry which is preliminary data.</text>
</comment>
<protein>
    <recommendedName>
        <fullName evidence="1">Reverse transcriptase zinc-binding domain-containing protein</fullName>
    </recommendedName>
</protein>
<dbReference type="InterPro" id="IPR026960">
    <property type="entry name" value="RVT-Znf"/>
</dbReference>
<evidence type="ECO:0000313" key="2">
    <source>
        <dbReference type="EMBL" id="MED6191612.1"/>
    </source>
</evidence>
<keyword evidence="3" id="KW-1185">Reference proteome</keyword>
<reference evidence="2 3" key="1">
    <citation type="journal article" date="2023" name="Plants (Basel)">
        <title>Bridging the Gap: Combining Genomics and Transcriptomics Approaches to Understand Stylosanthes scabra, an Orphan Legume from the Brazilian Caatinga.</title>
        <authorList>
            <person name="Ferreira-Neto J.R.C."/>
            <person name="da Silva M.D."/>
            <person name="Binneck E."/>
            <person name="de Melo N.F."/>
            <person name="da Silva R.H."/>
            <person name="de Melo A.L.T.M."/>
            <person name="Pandolfi V."/>
            <person name="Bustamante F.O."/>
            <person name="Brasileiro-Vidal A.C."/>
            <person name="Benko-Iseppon A.M."/>
        </authorList>
    </citation>
    <scope>NUCLEOTIDE SEQUENCE [LARGE SCALE GENOMIC DNA]</scope>
    <source>
        <tissue evidence="2">Leaves</tissue>
    </source>
</reference>